<keyword evidence="8" id="KW-1185">Reference proteome</keyword>
<protein>
    <submittedName>
        <fullName evidence="7">BTAD domain-containing putative transcriptional regulator</fullName>
    </submittedName>
</protein>
<dbReference type="SUPFAM" id="SSF52540">
    <property type="entry name" value="P-loop containing nucleoside triphosphate hydrolases"/>
    <property type="match status" value="1"/>
</dbReference>
<dbReference type="SMART" id="SM01043">
    <property type="entry name" value="BTAD"/>
    <property type="match status" value="1"/>
</dbReference>
<dbReference type="RefSeq" id="WP_379575663.1">
    <property type="nucleotide sequence ID" value="NZ_JBHUFV010000043.1"/>
</dbReference>
<accession>A0ABW4T2A1</accession>
<dbReference type="CDD" id="cd15831">
    <property type="entry name" value="BTAD"/>
    <property type="match status" value="1"/>
</dbReference>
<comment type="caution">
    <text evidence="7">The sequence shown here is derived from an EMBL/GenBank/DDBJ whole genome shotgun (WGS) entry which is preliminary data.</text>
</comment>
<evidence type="ECO:0000313" key="7">
    <source>
        <dbReference type="EMBL" id="MFD1935548.1"/>
    </source>
</evidence>
<gene>
    <name evidence="7" type="ORF">ACFSKW_29170</name>
</gene>
<evidence type="ECO:0000256" key="1">
    <source>
        <dbReference type="ARBA" id="ARBA00005820"/>
    </source>
</evidence>
<dbReference type="Gene3D" id="1.10.10.10">
    <property type="entry name" value="Winged helix-like DNA-binding domain superfamily/Winged helix DNA-binding domain"/>
    <property type="match status" value="1"/>
</dbReference>
<name>A0ABW4T2A1_9ACTN</name>
<dbReference type="SUPFAM" id="SSF48452">
    <property type="entry name" value="TPR-like"/>
    <property type="match status" value="1"/>
</dbReference>
<dbReference type="Proteomes" id="UP001597368">
    <property type="component" value="Unassembled WGS sequence"/>
</dbReference>
<organism evidence="7 8">
    <name type="scientific">Nonomuraea mangrovi</name>
    <dbReference type="NCBI Taxonomy" id="2316207"/>
    <lineage>
        <taxon>Bacteria</taxon>
        <taxon>Bacillati</taxon>
        <taxon>Actinomycetota</taxon>
        <taxon>Actinomycetes</taxon>
        <taxon>Streptosporangiales</taxon>
        <taxon>Streptosporangiaceae</taxon>
        <taxon>Nonomuraea</taxon>
    </lineage>
</organism>
<dbReference type="InterPro" id="IPR051677">
    <property type="entry name" value="AfsR-DnrI-RedD_regulator"/>
</dbReference>
<dbReference type="PRINTS" id="PR00364">
    <property type="entry name" value="DISEASERSIST"/>
</dbReference>
<dbReference type="InterPro" id="IPR011990">
    <property type="entry name" value="TPR-like_helical_dom_sf"/>
</dbReference>
<dbReference type="PROSITE" id="PS51755">
    <property type="entry name" value="OMPR_PHOB"/>
    <property type="match status" value="1"/>
</dbReference>
<dbReference type="Pfam" id="PF00486">
    <property type="entry name" value="Trans_reg_C"/>
    <property type="match status" value="1"/>
</dbReference>
<evidence type="ECO:0000256" key="2">
    <source>
        <dbReference type="ARBA" id="ARBA00023015"/>
    </source>
</evidence>
<dbReference type="SMART" id="SM00862">
    <property type="entry name" value="Trans_reg_C"/>
    <property type="match status" value="1"/>
</dbReference>
<reference evidence="8" key="1">
    <citation type="journal article" date="2019" name="Int. J. Syst. Evol. Microbiol.">
        <title>The Global Catalogue of Microorganisms (GCM) 10K type strain sequencing project: providing services to taxonomists for standard genome sequencing and annotation.</title>
        <authorList>
            <consortium name="The Broad Institute Genomics Platform"/>
            <consortium name="The Broad Institute Genome Sequencing Center for Infectious Disease"/>
            <person name="Wu L."/>
            <person name="Ma J."/>
        </authorList>
    </citation>
    <scope>NUCLEOTIDE SEQUENCE [LARGE SCALE GENOMIC DNA]</scope>
    <source>
        <strain evidence="8">ICMP 6774ER</strain>
    </source>
</reference>
<keyword evidence="2" id="KW-0805">Transcription regulation</keyword>
<dbReference type="InterPro" id="IPR016032">
    <property type="entry name" value="Sig_transdc_resp-reg_C-effctor"/>
</dbReference>
<dbReference type="EMBL" id="JBHUFV010000043">
    <property type="protein sequence ID" value="MFD1935548.1"/>
    <property type="molecule type" value="Genomic_DNA"/>
</dbReference>
<dbReference type="InterPro" id="IPR005158">
    <property type="entry name" value="BTAD"/>
</dbReference>
<evidence type="ECO:0000256" key="5">
    <source>
        <dbReference type="PROSITE-ProRule" id="PRU01091"/>
    </source>
</evidence>
<dbReference type="SUPFAM" id="SSF46894">
    <property type="entry name" value="C-terminal effector domain of the bipartite response regulators"/>
    <property type="match status" value="1"/>
</dbReference>
<dbReference type="InterPro" id="IPR036388">
    <property type="entry name" value="WH-like_DNA-bd_sf"/>
</dbReference>
<feature type="DNA-binding region" description="OmpR/PhoB-type" evidence="5">
    <location>
        <begin position="1"/>
        <end position="96"/>
    </location>
</feature>
<sequence length="606" mass="66197">MGFDFRILGPLKVTAGRDRVAIGGHRQRTVLAMLLLTPDQVASVDRLVEAVWAGHQPTTSRTQIAICVSSLRKAFKAAGFPGEVIETVPTGYMLLAGEHRIDAVRFSKRAESAQRLAKQGRTAEAAELLGDALGLWRGPALAGISSYTVEAEAALLDEQRCSAYEQYAALQLELGRHREVVPGLSALVQERPLREHARASLMLAQYRSGRRSEALELFRHAREVFVGELGLEPGRVLQDLHSAILREDPALMPAAALLASPRGGSSMTTLPPDLSTCVGREHELAALNGLLDRPPRDRSPAIGLLVGRPGVGKTTLAAYWARLVSGAFPDGRLFARLREDGSDNGDPVPAVVTRFLRTLGFSEEEIPDDLADRVALFHRSLENRRMLIVLDDVQEDWARALIPPQGVCSVLMTSREMLSIPARVRLRLNPLQAADAVTLLDRLVGDGRVRENPGTAMRVAALCDHLPLALTAAAARLTAKPHWSLSHLESRLRDPLNRLAELSRGRPEIRAAFDLSYRDLSPAAAAMYRRLGLLNGSETDPPDLNVRLGAELLDTDPTDAENLMEQLVDAALLEVAGEEPNGRFRYRLPRLLALHARECAELSKTA</sequence>
<dbReference type="PANTHER" id="PTHR35807">
    <property type="entry name" value="TRANSCRIPTIONAL REGULATOR REDD-RELATED"/>
    <property type="match status" value="1"/>
</dbReference>
<dbReference type="Gene3D" id="1.25.40.10">
    <property type="entry name" value="Tetratricopeptide repeat domain"/>
    <property type="match status" value="1"/>
</dbReference>
<evidence type="ECO:0000259" key="6">
    <source>
        <dbReference type="PROSITE" id="PS51755"/>
    </source>
</evidence>
<comment type="similarity">
    <text evidence="1">Belongs to the AfsR/DnrI/RedD regulatory family.</text>
</comment>
<proteinExistence type="inferred from homology"/>
<dbReference type="Pfam" id="PF03704">
    <property type="entry name" value="BTAD"/>
    <property type="match status" value="1"/>
</dbReference>
<evidence type="ECO:0000256" key="3">
    <source>
        <dbReference type="ARBA" id="ARBA00023125"/>
    </source>
</evidence>
<feature type="domain" description="OmpR/PhoB-type" evidence="6">
    <location>
        <begin position="1"/>
        <end position="96"/>
    </location>
</feature>
<evidence type="ECO:0000256" key="4">
    <source>
        <dbReference type="ARBA" id="ARBA00023163"/>
    </source>
</evidence>
<dbReference type="InterPro" id="IPR001867">
    <property type="entry name" value="OmpR/PhoB-type_DNA-bd"/>
</dbReference>
<dbReference type="InterPro" id="IPR041664">
    <property type="entry name" value="AAA_16"/>
</dbReference>
<dbReference type="Pfam" id="PF13191">
    <property type="entry name" value="AAA_16"/>
    <property type="match status" value="1"/>
</dbReference>
<keyword evidence="3 5" id="KW-0238">DNA-binding</keyword>
<evidence type="ECO:0000313" key="8">
    <source>
        <dbReference type="Proteomes" id="UP001597368"/>
    </source>
</evidence>
<dbReference type="PANTHER" id="PTHR35807:SF1">
    <property type="entry name" value="TRANSCRIPTIONAL REGULATOR REDD"/>
    <property type="match status" value="1"/>
</dbReference>
<dbReference type="Gene3D" id="3.40.50.300">
    <property type="entry name" value="P-loop containing nucleotide triphosphate hydrolases"/>
    <property type="match status" value="1"/>
</dbReference>
<dbReference type="InterPro" id="IPR027417">
    <property type="entry name" value="P-loop_NTPase"/>
</dbReference>
<keyword evidence="4" id="KW-0804">Transcription</keyword>